<dbReference type="InterPro" id="IPR012505">
    <property type="entry name" value="YbbR"/>
</dbReference>
<dbReference type="AlphaFoldDB" id="A0A2T0B9H4"/>
<dbReference type="CDD" id="cd20206">
    <property type="entry name" value="YbbR"/>
    <property type="match status" value="1"/>
</dbReference>
<dbReference type="Gene3D" id="2.170.120.40">
    <property type="entry name" value="YbbR-like domain"/>
    <property type="match status" value="2"/>
</dbReference>
<dbReference type="InterPro" id="IPR053154">
    <property type="entry name" value="c-di-AMP_regulator"/>
</dbReference>
<keyword evidence="1" id="KW-0812">Transmembrane</keyword>
<dbReference type="Gene3D" id="2.170.120.30">
    <property type="match status" value="2"/>
</dbReference>
<feature type="transmembrane region" description="Helical" evidence="1">
    <location>
        <begin position="12"/>
        <end position="31"/>
    </location>
</feature>
<gene>
    <name evidence="2" type="ORF">CLLI_01190</name>
</gene>
<organism evidence="2 3">
    <name type="scientific">Clostridium liquoris</name>
    <dbReference type="NCBI Taxonomy" id="1289519"/>
    <lineage>
        <taxon>Bacteria</taxon>
        <taxon>Bacillati</taxon>
        <taxon>Bacillota</taxon>
        <taxon>Clostridia</taxon>
        <taxon>Eubacteriales</taxon>
        <taxon>Clostridiaceae</taxon>
        <taxon>Clostridium</taxon>
    </lineage>
</organism>
<protein>
    <submittedName>
        <fullName evidence="2">YbbR-like protein</fullName>
    </submittedName>
</protein>
<accession>A0A2T0B9H4</accession>
<comment type="caution">
    <text evidence="2">The sequence shown here is derived from an EMBL/GenBank/DDBJ whole genome shotgun (WGS) entry which is preliminary data.</text>
</comment>
<dbReference type="PANTHER" id="PTHR37804:SF1">
    <property type="entry name" value="CDAA REGULATORY PROTEIN CDAR"/>
    <property type="match status" value="1"/>
</dbReference>
<keyword evidence="3" id="KW-1185">Reference proteome</keyword>
<keyword evidence="1" id="KW-0472">Membrane</keyword>
<dbReference type="OrthoDB" id="2111604at2"/>
<keyword evidence="1" id="KW-1133">Transmembrane helix</keyword>
<dbReference type="Proteomes" id="UP000239706">
    <property type="component" value="Unassembled WGS sequence"/>
</dbReference>
<evidence type="ECO:0000256" key="1">
    <source>
        <dbReference type="SAM" id="Phobius"/>
    </source>
</evidence>
<dbReference type="Pfam" id="PF07949">
    <property type="entry name" value="YbbR"/>
    <property type="match status" value="3"/>
</dbReference>
<evidence type="ECO:0000313" key="2">
    <source>
        <dbReference type="EMBL" id="PRR80546.1"/>
    </source>
</evidence>
<dbReference type="RefSeq" id="WP_106062347.1">
    <property type="nucleotide sequence ID" value="NZ_PVXO01000005.1"/>
</dbReference>
<dbReference type="EMBL" id="PVXO01000005">
    <property type="protein sequence ID" value="PRR80546.1"/>
    <property type="molecule type" value="Genomic_DNA"/>
</dbReference>
<proteinExistence type="predicted"/>
<dbReference type="PANTHER" id="PTHR37804">
    <property type="entry name" value="CDAA REGULATORY PROTEIN CDAR"/>
    <property type="match status" value="1"/>
</dbReference>
<evidence type="ECO:0000313" key="3">
    <source>
        <dbReference type="Proteomes" id="UP000239706"/>
    </source>
</evidence>
<name>A0A2T0B9H4_9CLOT</name>
<sequence>MDEKNQKQQIIIKICCVIAAFGLWLYITSVLNPVKNYKKNIPVTIINEDALEQSRLALVPGQKPYVTLTLKGTINDIYSVNEDQFKVVVDLGAYVTKKGENNIPVQIQQSPDNIKILNSDNLWVKITLDDLVEKTVPLKVVTSGKAKDGYYPGEPSTNITDVSVKGPERFVKLIDRGEIRCDIDGMYRDLNTILPIQAVDINGNAIGEVKIQPKSAELKIPIKKAKSVGINIKTTGKLNNNSVLDKITVTPEKVDIVGEENIINNIPSLDTEPIDLGNLSGDEVAAKLILPKGVTLVNNNGFVKVKIYSNSMINKNISLDIKTINEDNNYNTTLDADKAVLSVSGLETAINNLKPEDIQCYVDLNSMKEGEHKLPVKVNLPEGIKLVSISPENITVNIKKKVTSEGVNVNQNQ</sequence>
<reference evidence="2 3" key="1">
    <citation type="submission" date="2018-03" db="EMBL/GenBank/DDBJ databases">
        <title>Genome sequence of Clostridium liquoris DSM 100320.</title>
        <authorList>
            <person name="Poehlein A."/>
            <person name="Daniel R."/>
        </authorList>
    </citation>
    <scope>NUCLEOTIDE SEQUENCE [LARGE SCALE GENOMIC DNA]</scope>
    <source>
        <strain evidence="2 3">DSM 100320</strain>
    </source>
</reference>